<feature type="domain" description="HTH arsR-type" evidence="4">
    <location>
        <begin position="1"/>
        <end position="99"/>
    </location>
</feature>
<evidence type="ECO:0000256" key="2">
    <source>
        <dbReference type="ARBA" id="ARBA00023125"/>
    </source>
</evidence>
<evidence type="ECO:0000313" key="5">
    <source>
        <dbReference type="EMBL" id="GAA0259770.1"/>
    </source>
</evidence>
<evidence type="ECO:0000259" key="4">
    <source>
        <dbReference type="PROSITE" id="PS50987"/>
    </source>
</evidence>
<gene>
    <name evidence="5" type="ORF">GCM10010492_70870</name>
</gene>
<reference evidence="5 6" key="1">
    <citation type="journal article" date="2019" name="Int. J. Syst. Evol. Microbiol.">
        <title>The Global Catalogue of Microorganisms (GCM) 10K type strain sequencing project: providing services to taxonomists for standard genome sequencing and annotation.</title>
        <authorList>
            <consortium name="The Broad Institute Genomics Platform"/>
            <consortium name="The Broad Institute Genome Sequencing Center for Infectious Disease"/>
            <person name="Wu L."/>
            <person name="Ma J."/>
        </authorList>
    </citation>
    <scope>NUCLEOTIDE SEQUENCE [LARGE SCALE GENOMIC DNA]</scope>
    <source>
        <strain evidence="5 6">JCM 3380</strain>
    </source>
</reference>
<dbReference type="SMART" id="SM00418">
    <property type="entry name" value="HTH_ARSR"/>
    <property type="match status" value="1"/>
</dbReference>
<dbReference type="RefSeq" id="WP_343939297.1">
    <property type="nucleotide sequence ID" value="NZ_BAAABU010000029.1"/>
</dbReference>
<dbReference type="Pfam" id="PF12840">
    <property type="entry name" value="HTH_20"/>
    <property type="match status" value="1"/>
</dbReference>
<dbReference type="InterPro" id="IPR036390">
    <property type="entry name" value="WH_DNA-bd_sf"/>
</dbReference>
<keyword evidence="2" id="KW-0238">DNA-binding</keyword>
<dbReference type="InterPro" id="IPR001845">
    <property type="entry name" value="HTH_ArsR_DNA-bd_dom"/>
</dbReference>
<dbReference type="PRINTS" id="PR00778">
    <property type="entry name" value="HTHARSR"/>
</dbReference>
<keyword evidence="6" id="KW-1185">Reference proteome</keyword>
<keyword evidence="3" id="KW-0804">Transcription</keyword>
<dbReference type="Proteomes" id="UP001500416">
    <property type="component" value="Unassembled WGS sequence"/>
</dbReference>
<name>A0ABN0US28_9PSEU</name>
<evidence type="ECO:0000256" key="1">
    <source>
        <dbReference type="ARBA" id="ARBA00023015"/>
    </source>
</evidence>
<dbReference type="InterPro" id="IPR011991">
    <property type="entry name" value="ArsR-like_HTH"/>
</dbReference>
<comment type="caution">
    <text evidence="5">The sequence shown here is derived from an EMBL/GenBank/DDBJ whole genome shotgun (WGS) entry which is preliminary data.</text>
</comment>
<keyword evidence="1" id="KW-0805">Transcription regulation</keyword>
<proteinExistence type="predicted"/>
<dbReference type="InterPro" id="IPR036388">
    <property type="entry name" value="WH-like_DNA-bd_sf"/>
</dbReference>
<protein>
    <recommendedName>
        <fullName evidence="4">HTH arsR-type domain-containing protein</fullName>
    </recommendedName>
</protein>
<dbReference type="Gene3D" id="1.10.10.10">
    <property type="entry name" value="Winged helix-like DNA-binding domain superfamily/Winged helix DNA-binding domain"/>
    <property type="match status" value="1"/>
</dbReference>
<evidence type="ECO:0000256" key="3">
    <source>
        <dbReference type="ARBA" id="ARBA00023163"/>
    </source>
</evidence>
<dbReference type="PANTHER" id="PTHR43132:SF2">
    <property type="entry name" value="ARSENICAL RESISTANCE OPERON REPRESSOR ARSR-RELATED"/>
    <property type="match status" value="1"/>
</dbReference>
<dbReference type="PANTHER" id="PTHR43132">
    <property type="entry name" value="ARSENICAL RESISTANCE OPERON REPRESSOR ARSR-RELATED"/>
    <property type="match status" value="1"/>
</dbReference>
<evidence type="ECO:0000313" key="6">
    <source>
        <dbReference type="Proteomes" id="UP001500416"/>
    </source>
</evidence>
<dbReference type="InterPro" id="IPR051011">
    <property type="entry name" value="Metal_resp_trans_reg"/>
</dbReference>
<sequence>MDDWLEIGSPEQFKALSHPLRQRLLFALGREPATISQLAVSLDARKGNVGHHLKVLREAGLVRVVETRKVRGGTEQYYQRAAKRMSYTTSPVEHTQAVFGAVAEEVSRAAEQPLVVLRHLRLTPEVAARMAEVLRDVVDGAQDAGEGEAVHGVLVALYRQPGVTPGG</sequence>
<organism evidence="5 6">
    <name type="scientific">Saccharothrix mutabilis subsp. mutabilis</name>
    <dbReference type="NCBI Taxonomy" id="66855"/>
    <lineage>
        <taxon>Bacteria</taxon>
        <taxon>Bacillati</taxon>
        <taxon>Actinomycetota</taxon>
        <taxon>Actinomycetes</taxon>
        <taxon>Pseudonocardiales</taxon>
        <taxon>Pseudonocardiaceae</taxon>
        <taxon>Saccharothrix</taxon>
    </lineage>
</organism>
<dbReference type="SUPFAM" id="SSF46785">
    <property type="entry name" value="Winged helix' DNA-binding domain"/>
    <property type="match status" value="1"/>
</dbReference>
<dbReference type="EMBL" id="BAAABU010000029">
    <property type="protein sequence ID" value="GAA0259770.1"/>
    <property type="molecule type" value="Genomic_DNA"/>
</dbReference>
<accession>A0ABN0US28</accession>
<dbReference type="CDD" id="cd00090">
    <property type="entry name" value="HTH_ARSR"/>
    <property type="match status" value="1"/>
</dbReference>
<dbReference type="PROSITE" id="PS50987">
    <property type="entry name" value="HTH_ARSR_2"/>
    <property type="match status" value="1"/>
</dbReference>